<evidence type="ECO:0000256" key="1">
    <source>
        <dbReference type="PROSITE-ProRule" id="PRU00339"/>
    </source>
</evidence>
<dbReference type="SUPFAM" id="SSF48452">
    <property type="entry name" value="TPR-like"/>
    <property type="match status" value="1"/>
</dbReference>
<dbReference type="Gene3D" id="1.25.40.10">
    <property type="entry name" value="Tetratricopeptide repeat domain"/>
    <property type="match status" value="1"/>
</dbReference>
<dbReference type="EMBL" id="PFAV01000020">
    <property type="protein sequence ID" value="PIR91673.1"/>
    <property type="molecule type" value="Genomic_DNA"/>
</dbReference>
<accession>A0A2H0UXY2</accession>
<dbReference type="InterPro" id="IPR011990">
    <property type="entry name" value="TPR-like_helical_dom_sf"/>
</dbReference>
<evidence type="ECO:0000313" key="2">
    <source>
        <dbReference type="EMBL" id="PIR91673.1"/>
    </source>
</evidence>
<evidence type="ECO:0000313" key="3">
    <source>
        <dbReference type="Proteomes" id="UP000228906"/>
    </source>
</evidence>
<proteinExistence type="predicted"/>
<organism evidence="2 3">
    <name type="scientific">bacterium (Candidatus Gribaldobacteria) CG10_big_fil_rev_8_21_14_0_10_41_12</name>
    <dbReference type="NCBI Taxonomy" id="2014277"/>
    <lineage>
        <taxon>Bacteria</taxon>
        <taxon>Candidatus Gribaldobacteria</taxon>
    </lineage>
</organism>
<dbReference type="AlphaFoldDB" id="A0A2H0UXY2"/>
<dbReference type="PROSITE" id="PS50005">
    <property type="entry name" value="TPR"/>
    <property type="match status" value="1"/>
</dbReference>
<feature type="repeat" description="TPR" evidence="1">
    <location>
        <begin position="142"/>
        <end position="175"/>
    </location>
</feature>
<reference evidence="3" key="1">
    <citation type="submission" date="2017-09" db="EMBL/GenBank/DDBJ databases">
        <title>Depth-based differentiation of microbial function through sediment-hosted aquifers and enrichment of novel symbionts in the deep terrestrial subsurface.</title>
        <authorList>
            <person name="Probst A.J."/>
            <person name="Ladd B."/>
            <person name="Jarett J.K."/>
            <person name="Geller-Mcgrath D.E."/>
            <person name="Sieber C.M.K."/>
            <person name="Emerson J.B."/>
            <person name="Anantharaman K."/>
            <person name="Thomas B.C."/>
            <person name="Malmstrom R."/>
            <person name="Stieglmeier M."/>
            <person name="Klingl A."/>
            <person name="Woyke T."/>
            <person name="Ryan C.M."/>
            <person name="Banfield J.F."/>
        </authorList>
    </citation>
    <scope>NUCLEOTIDE SEQUENCE [LARGE SCALE GENOMIC DNA]</scope>
</reference>
<comment type="caution">
    <text evidence="2">The sequence shown here is derived from an EMBL/GenBank/DDBJ whole genome shotgun (WGS) entry which is preliminary data.</text>
</comment>
<name>A0A2H0UXY2_9BACT</name>
<dbReference type="Proteomes" id="UP000228906">
    <property type="component" value="Unassembled WGS sequence"/>
</dbReference>
<keyword evidence="1" id="KW-0802">TPR repeat</keyword>
<dbReference type="InterPro" id="IPR019734">
    <property type="entry name" value="TPR_rpt"/>
</dbReference>
<protein>
    <submittedName>
        <fullName evidence="2">Uncharacterized protein</fullName>
    </submittedName>
</protein>
<sequence length="364" mass="42244">MLEIPEEKFIEIEEFANKGKIKIARELFQKLLDENPEDLSLKLAFVDFLLRATDDVCSALSILRQGMKIDPEDLDFRYLFAIAQIKAGRFYLAQKELEILLTKQPLSLKLKKELGWVKIMQGQLEQGRKILREVISDNLADPSPYMDLGVSFINTFDFKEAFQWLETAKGLNPKDPLVLNALEHAKKTQEEFEKFSAKDKEKIRRMRTDPQQLKEESIQNTLKFAAKAGKLSQEDMEDTRKELELAGFDPNFGMFASPTTKAEKEQVEYLQYHQKVQNVERKISQQEFEDFKEKLLNANLKLPLEDAKKILIVLGHQGTKEAIVLLRMYRKKAPKPLKKFVQMALRECEIFSQDNHSNIIPFSI</sequence>
<gene>
    <name evidence="2" type="ORF">COU03_01145</name>
</gene>